<dbReference type="EMBL" id="CACRXK020000319">
    <property type="protein sequence ID" value="CAB3980741.1"/>
    <property type="molecule type" value="Genomic_DNA"/>
</dbReference>
<comment type="caution">
    <text evidence="1">The sequence shown here is derived from an EMBL/GenBank/DDBJ whole genome shotgun (WGS) entry which is preliminary data.</text>
</comment>
<dbReference type="PANTHER" id="PTHR17609:SF3">
    <property type="entry name" value="SAP DOMAIN-CONTAINING PROTEIN"/>
    <property type="match status" value="1"/>
</dbReference>
<dbReference type="AlphaFoldDB" id="A0A6S7G4J7"/>
<gene>
    <name evidence="1" type="ORF">PACLA_8A006158</name>
</gene>
<protein>
    <submittedName>
        <fullName evidence="1">Uncharacterized protein</fullName>
    </submittedName>
</protein>
<dbReference type="Proteomes" id="UP001152795">
    <property type="component" value="Unassembled WGS sequence"/>
</dbReference>
<name>A0A6S7G4J7_PARCT</name>
<reference evidence="1" key="1">
    <citation type="submission" date="2020-04" db="EMBL/GenBank/DDBJ databases">
        <authorList>
            <person name="Alioto T."/>
            <person name="Alioto T."/>
            <person name="Gomez Garrido J."/>
        </authorList>
    </citation>
    <scope>NUCLEOTIDE SEQUENCE</scope>
    <source>
        <strain evidence="1">A484AB</strain>
    </source>
</reference>
<proteinExistence type="predicted"/>
<organism evidence="1 2">
    <name type="scientific">Paramuricea clavata</name>
    <name type="common">Red gorgonian</name>
    <name type="synonym">Violescent sea-whip</name>
    <dbReference type="NCBI Taxonomy" id="317549"/>
    <lineage>
        <taxon>Eukaryota</taxon>
        <taxon>Metazoa</taxon>
        <taxon>Cnidaria</taxon>
        <taxon>Anthozoa</taxon>
        <taxon>Octocorallia</taxon>
        <taxon>Malacalcyonacea</taxon>
        <taxon>Plexauridae</taxon>
        <taxon>Paramuricea</taxon>
    </lineage>
</organism>
<keyword evidence="2" id="KW-1185">Reference proteome</keyword>
<evidence type="ECO:0000313" key="2">
    <source>
        <dbReference type="Proteomes" id="UP001152795"/>
    </source>
</evidence>
<dbReference type="PANTHER" id="PTHR17609">
    <property type="entry name" value="HMG DOMAIN-CONTAINING PROTEIN 3"/>
    <property type="match status" value="1"/>
</dbReference>
<dbReference type="InterPro" id="IPR039598">
    <property type="entry name" value="HMGXB3"/>
</dbReference>
<evidence type="ECO:0000313" key="1">
    <source>
        <dbReference type="EMBL" id="CAB3980741.1"/>
    </source>
</evidence>
<accession>A0A6S7G4J7</accession>
<sequence length="198" mass="22389">MLSERSLADVICGICGTVSQVYFGDGNEKNCCSVDAIKYEDDKSDDHLSMPTTLEDFISSLKDICIEKIIFTSSNLTPKVEASKVPPIIAPSLRGERVYNTELQKKSVYLGNKILKKDEINEASKVPPIIAPSLRGERVYNTELQKKSVYLRNKILKKDEINGDPLLLYEKMQELDHRLRQCLIAKPFSLQNLSHCPR</sequence>